<proteinExistence type="predicted"/>
<evidence type="ECO:0000313" key="5">
    <source>
        <dbReference type="EMBL" id="EQD47090.1"/>
    </source>
</evidence>
<keyword evidence="2" id="KW-0418">Kinase</keyword>
<dbReference type="PANTHER" id="PTHR37419:SF8">
    <property type="entry name" value="TOXIN YJJJ"/>
    <property type="match status" value="1"/>
</dbReference>
<dbReference type="InterPro" id="IPR012893">
    <property type="entry name" value="HipA-like_C"/>
</dbReference>
<dbReference type="GO" id="GO:0004674">
    <property type="term" value="F:protein serine/threonine kinase activity"/>
    <property type="evidence" value="ECO:0007669"/>
    <property type="project" value="TreeGrafter"/>
</dbReference>
<reference evidence="5" key="2">
    <citation type="journal article" date="2014" name="ISME J.">
        <title>Microbial stratification in low pH oxic and suboxic macroscopic growths along an acid mine drainage.</title>
        <authorList>
            <person name="Mendez-Garcia C."/>
            <person name="Mesa V."/>
            <person name="Sprenger R.R."/>
            <person name="Richter M."/>
            <person name="Diez M.S."/>
            <person name="Solano J."/>
            <person name="Bargiela R."/>
            <person name="Golyshina O.V."/>
            <person name="Manteca A."/>
            <person name="Ramos J.L."/>
            <person name="Gallego J.R."/>
            <person name="Llorente I."/>
            <person name="Martins Dos Santos V.A."/>
            <person name="Jensen O.N."/>
            <person name="Pelaez A.I."/>
            <person name="Sanchez J."/>
            <person name="Ferrer M."/>
        </authorList>
    </citation>
    <scope>NUCLEOTIDE SEQUENCE</scope>
</reference>
<protein>
    <submittedName>
        <fullName evidence="5">HipA domain-containing protein</fullName>
    </submittedName>
</protein>
<dbReference type="Gene3D" id="1.10.1070.20">
    <property type="match status" value="1"/>
</dbReference>
<keyword evidence="1" id="KW-0808">Transferase</keyword>
<dbReference type="EMBL" id="AUZY01008182">
    <property type="protein sequence ID" value="EQD47090.1"/>
    <property type="molecule type" value="Genomic_DNA"/>
</dbReference>
<accession>T1AYE7</accession>
<feature type="domain" description="HipA-like C-terminal" evidence="3">
    <location>
        <begin position="160"/>
        <end position="387"/>
    </location>
</feature>
<dbReference type="GO" id="GO:0005829">
    <property type="term" value="C:cytosol"/>
    <property type="evidence" value="ECO:0007669"/>
    <property type="project" value="TreeGrafter"/>
</dbReference>
<feature type="domain" description="HipA N-terminal subdomain 1" evidence="4">
    <location>
        <begin position="17"/>
        <end position="115"/>
    </location>
</feature>
<dbReference type="Pfam" id="PF13657">
    <property type="entry name" value="Couple_hipA"/>
    <property type="match status" value="1"/>
</dbReference>
<dbReference type="InterPro" id="IPR052028">
    <property type="entry name" value="HipA_Ser/Thr_kinase"/>
</dbReference>
<dbReference type="Pfam" id="PF07804">
    <property type="entry name" value="HipA_C"/>
    <property type="match status" value="1"/>
</dbReference>
<evidence type="ECO:0000259" key="3">
    <source>
        <dbReference type="Pfam" id="PF07804"/>
    </source>
</evidence>
<sequence length="411" mass="45804">MRQLTVKLQRRPDDVLLVGTLAERDRRIYFEYDTAFLRTDLELSPFKLPAQPGLIEHTDRAFGPLPGIFDDSLPDGWGLLLMDRHFRRRGIDPTALSPLDRLAYLGAHTMGALTYRPPTGNQPDHDEKLVDLYKLGRNAEDALEGDATEVLPELMRAGGSPAGARPKVLVGIRGESIISGADDLPEGYEAWIVKFATRADARDAGPIEYAYSLMARAAGIDMPPTRLFALKYGGNVRRYFAVRRFDRADANRRVHMHTFANLIHTSFRIPSTDYADLFRVTQVLTRNHADLLRLFRLMVFNVAARNRDDHAKNFAFVLDDQTGEWSLAPAYDLTYCPGPGGEHTTTILGEGRQPTGDHCLKLATQFDLKPRETGPVIEQVNAAIADWPAFASQADCTKKMTITLGKTIAAI</sequence>
<name>T1AYE7_9ZZZZ</name>
<dbReference type="InterPro" id="IPR017508">
    <property type="entry name" value="HipA_N1"/>
</dbReference>
<evidence type="ECO:0000256" key="1">
    <source>
        <dbReference type="ARBA" id="ARBA00022679"/>
    </source>
</evidence>
<gene>
    <name evidence="5" type="ORF">B1B_12488</name>
</gene>
<dbReference type="AlphaFoldDB" id="T1AYE7"/>
<evidence type="ECO:0000259" key="4">
    <source>
        <dbReference type="Pfam" id="PF13657"/>
    </source>
</evidence>
<comment type="caution">
    <text evidence="5">The sequence shown here is derived from an EMBL/GenBank/DDBJ whole genome shotgun (WGS) entry which is preliminary data.</text>
</comment>
<dbReference type="PANTHER" id="PTHR37419">
    <property type="entry name" value="SERINE/THREONINE-PROTEIN KINASE TOXIN HIPA"/>
    <property type="match status" value="1"/>
</dbReference>
<reference evidence="5" key="1">
    <citation type="submission" date="2013-08" db="EMBL/GenBank/DDBJ databases">
        <authorList>
            <person name="Mendez C."/>
            <person name="Richter M."/>
            <person name="Ferrer M."/>
            <person name="Sanchez J."/>
        </authorList>
    </citation>
    <scope>NUCLEOTIDE SEQUENCE</scope>
</reference>
<organism evidence="5">
    <name type="scientific">mine drainage metagenome</name>
    <dbReference type="NCBI Taxonomy" id="410659"/>
    <lineage>
        <taxon>unclassified sequences</taxon>
        <taxon>metagenomes</taxon>
        <taxon>ecological metagenomes</taxon>
    </lineage>
</organism>
<evidence type="ECO:0000256" key="2">
    <source>
        <dbReference type="ARBA" id="ARBA00022777"/>
    </source>
</evidence>